<dbReference type="SUPFAM" id="SSF55874">
    <property type="entry name" value="ATPase domain of HSP90 chaperone/DNA topoisomerase II/histidine kinase"/>
    <property type="match status" value="1"/>
</dbReference>
<dbReference type="EMBL" id="VEPZ02001033">
    <property type="protein sequence ID" value="KAE8699942.1"/>
    <property type="molecule type" value="Genomic_DNA"/>
</dbReference>
<evidence type="ECO:0000313" key="4">
    <source>
        <dbReference type="Proteomes" id="UP000436088"/>
    </source>
</evidence>
<dbReference type="GO" id="GO:1990904">
    <property type="term" value="C:ribonucleoprotein complex"/>
    <property type="evidence" value="ECO:0007669"/>
    <property type="project" value="InterPro"/>
</dbReference>
<evidence type="ECO:0000313" key="3">
    <source>
        <dbReference type="EMBL" id="KAE8699942.1"/>
    </source>
</evidence>
<dbReference type="AlphaFoldDB" id="A0A6A3AA81"/>
<dbReference type="GO" id="GO:0042254">
    <property type="term" value="P:ribosome biogenesis"/>
    <property type="evidence" value="ECO:0007669"/>
    <property type="project" value="InterPro"/>
</dbReference>
<sequence>MFNNEKGFSSRNIESVCSVGRSTKKGNRRRGYIGEKGIGFKSVFLICSQPYIFSNGYQIRFNEAPCSHCNLGYIVPEWIDENPTIDEIGEVYGSCSSLPTTVVVLPLKPDKVKPVKQQLIKRLTIREHNEDPRLNTVSGIAIKSETNFITTKSINAESYTLLLSAEEENDKFEKECSYHTWKQRILLSPENQVERRMDVDELEITLAFPNQERLQRGMKLPGVYAFLPTEMVTDFPFIIQADFLLSSSRETILLDNKWNKGILDSVPGVFVNAFTSLVKLTNETPVSSLRRMFDFLPVNSSVYQNFNAVRDSVRSKLVNEDILPSDESCTGQKFFHKPNEGGRIMPAFWDIIVKARMDGLGLSNLSSHGTYVLHPSFDMVTHDNILNFLGVGPVDKEWYAKCIQGSDLVLGVSEGLYLELLLFLAENWKNVFDGTAINNVPILKYVDLSGRVSLCSISNARSRQSELCSDKCYGKDIHKYTHELKSIGVVVEFDRGVKFVPSCLCFPQRTDCFLEKAEWCPDSKANWLIWIPDGDEHGRWVEPDECVLHDKDGLFGMQLNILEKHYKNKVPLQFFSGAFDVKSNPSLEDYCKLWKGSSCPILFSSSVWYPQPSLPLLPQTLLLELYAKIGRGLLRLILGFLACSMKLEADRRREAVQSLLDLTVLETSEPIAVGYTLLLSSGEALEVHASRMVRWDKEYSKLFIQKMDESAGQKDRLEYATYFSETVAEGLLWEKEDQISSLAELIKLAYILKFNEDAVELRFFNLLSDLRTDHTRDQKRVKERVSILERQRTAVDQRLAVGSGTFWAGDADVHDLDGVRRDATGERRSCSLVDHYVGHATLLASNSIRFLHRGSYIQPRREVERYLCRKMEVPYCIVKGKSRLGSIVHKKTASVSCLTTVKNEDKLDFSKILEAIKANFNDKYDEYRKKWGGGVMGSKSQARTKAKEKLLAKEAAQTMT</sequence>
<gene>
    <name evidence="3" type="ORF">F3Y22_tig00110569pilonHSYRG00206</name>
</gene>
<feature type="domain" description="Ribosomal protein eL8/eL30/eS12/Gadd45" evidence="2">
    <location>
        <begin position="859"/>
        <end position="908"/>
    </location>
</feature>
<evidence type="ECO:0000256" key="1">
    <source>
        <dbReference type="ARBA" id="ARBA00007337"/>
    </source>
</evidence>
<dbReference type="InterPro" id="IPR004038">
    <property type="entry name" value="Ribosomal_eL8/eL30/eS12/Gad45"/>
</dbReference>
<dbReference type="PANTHER" id="PTHR32387:SF3">
    <property type="entry name" value="ATP_DNA BINDING PROTEIN"/>
    <property type="match status" value="1"/>
</dbReference>
<evidence type="ECO:0000259" key="2">
    <source>
        <dbReference type="Pfam" id="PF01248"/>
    </source>
</evidence>
<name>A0A6A3AA81_HIBSY</name>
<accession>A0A6A3AA81</accession>
<dbReference type="PANTHER" id="PTHR32387">
    <property type="entry name" value="WU:FJ29H11"/>
    <property type="match status" value="1"/>
</dbReference>
<dbReference type="InterPro" id="IPR052957">
    <property type="entry name" value="Auxin_embryo_med"/>
</dbReference>
<comment type="similarity">
    <text evidence="1">Belongs to the eukaryotic ribosomal protein eL8 family.</text>
</comment>
<dbReference type="Gene3D" id="3.30.1330.30">
    <property type="match status" value="1"/>
</dbReference>
<dbReference type="InterPro" id="IPR004037">
    <property type="entry name" value="Ribosomal_eL8-like_CS"/>
</dbReference>
<dbReference type="PROSITE" id="PS01082">
    <property type="entry name" value="RIBOSOMAL_L7AE"/>
    <property type="match status" value="1"/>
</dbReference>
<dbReference type="SUPFAM" id="SSF55315">
    <property type="entry name" value="L30e-like"/>
    <property type="match status" value="1"/>
</dbReference>
<keyword evidence="4" id="KW-1185">Reference proteome</keyword>
<reference evidence="3" key="1">
    <citation type="submission" date="2019-09" db="EMBL/GenBank/DDBJ databases">
        <title>Draft genome information of white flower Hibiscus syriacus.</title>
        <authorList>
            <person name="Kim Y.-M."/>
        </authorList>
    </citation>
    <scope>NUCLEOTIDE SEQUENCE [LARGE SCALE GENOMIC DNA]</scope>
    <source>
        <strain evidence="3">YM2019G1</strain>
    </source>
</reference>
<protein>
    <submittedName>
        <fullName evidence="3">Detected protein of confused Function</fullName>
    </submittedName>
</protein>
<dbReference type="Pfam" id="PF01248">
    <property type="entry name" value="Ribosomal_L7Ae"/>
    <property type="match status" value="1"/>
</dbReference>
<dbReference type="InterPro" id="IPR029064">
    <property type="entry name" value="Ribosomal_eL30-like_sf"/>
</dbReference>
<proteinExistence type="inferred from homology"/>
<dbReference type="Gene3D" id="3.30.565.10">
    <property type="entry name" value="Histidine kinase-like ATPase, C-terminal domain"/>
    <property type="match status" value="1"/>
</dbReference>
<comment type="caution">
    <text evidence="3">The sequence shown here is derived from an EMBL/GenBank/DDBJ whole genome shotgun (WGS) entry which is preliminary data.</text>
</comment>
<organism evidence="3 4">
    <name type="scientific">Hibiscus syriacus</name>
    <name type="common">Rose of Sharon</name>
    <dbReference type="NCBI Taxonomy" id="106335"/>
    <lineage>
        <taxon>Eukaryota</taxon>
        <taxon>Viridiplantae</taxon>
        <taxon>Streptophyta</taxon>
        <taxon>Embryophyta</taxon>
        <taxon>Tracheophyta</taxon>
        <taxon>Spermatophyta</taxon>
        <taxon>Magnoliopsida</taxon>
        <taxon>eudicotyledons</taxon>
        <taxon>Gunneridae</taxon>
        <taxon>Pentapetalae</taxon>
        <taxon>rosids</taxon>
        <taxon>malvids</taxon>
        <taxon>Malvales</taxon>
        <taxon>Malvaceae</taxon>
        <taxon>Malvoideae</taxon>
        <taxon>Hibiscus</taxon>
    </lineage>
</organism>
<dbReference type="InterPro" id="IPR036890">
    <property type="entry name" value="HATPase_C_sf"/>
</dbReference>
<dbReference type="Proteomes" id="UP000436088">
    <property type="component" value="Unassembled WGS sequence"/>
</dbReference>